<dbReference type="Proteomes" id="UP001060085">
    <property type="component" value="Linkage Group LG05"/>
</dbReference>
<keyword evidence="2" id="KW-1185">Reference proteome</keyword>
<protein>
    <submittedName>
        <fullName evidence="1">Uncharacterized protein</fullName>
    </submittedName>
</protein>
<proteinExistence type="predicted"/>
<organism evidence="1 2">
    <name type="scientific">Catharanthus roseus</name>
    <name type="common">Madagascar periwinkle</name>
    <name type="synonym">Vinca rosea</name>
    <dbReference type="NCBI Taxonomy" id="4058"/>
    <lineage>
        <taxon>Eukaryota</taxon>
        <taxon>Viridiplantae</taxon>
        <taxon>Streptophyta</taxon>
        <taxon>Embryophyta</taxon>
        <taxon>Tracheophyta</taxon>
        <taxon>Spermatophyta</taxon>
        <taxon>Magnoliopsida</taxon>
        <taxon>eudicotyledons</taxon>
        <taxon>Gunneridae</taxon>
        <taxon>Pentapetalae</taxon>
        <taxon>asterids</taxon>
        <taxon>lamiids</taxon>
        <taxon>Gentianales</taxon>
        <taxon>Apocynaceae</taxon>
        <taxon>Rauvolfioideae</taxon>
        <taxon>Vinceae</taxon>
        <taxon>Catharanthinae</taxon>
        <taxon>Catharanthus</taxon>
    </lineage>
</organism>
<gene>
    <name evidence="1" type="ORF">M9H77_20805</name>
</gene>
<sequence>MENCKETNIVSIVDVDEVNCDVLNLSLCKDVSMLLESIEEDFILNTCVPSNTSNCEDRVEEEISLWLLNSSLMDKFGCIMTVFYHLKGAKQLTMLFQRGSQKLACEIFSGFSVQWVDKQG</sequence>
<name>A0ACC0AKJ3_CATRO</name>
<comment type="caution">
    <text evidence="1">The sequence shown here is derived from an EMBL/GenBank/DDBJ whole genome shotgun (WGS) entry which is preliminary data.</text>
</comment>
<reference evidence="2" key="1">
    <citation type="journal article" date="2023" name="Nat. Plants">
        <title>Single-cell RNA sequencing provides a high-resolution roadmap for understanding the multicellular compartmentation of specialized metabolism.</title>
        <authorList>
            <person name="Sun S."/>
            <person name="Shen X."/>
            <person name="Li Y."/>
            <person name="Li Y."/>
            <person name="Wang S."/>
            <person name="Li R."/>
            <person name="Zhang H."/>
            <person name="Shen G."/>
            <person name="Guo B."/>
            <person name="Wei J."/>
            <person name="Xu J."/>
            <person name="St-Pierre B."/>
            <person name="Chen S."/>
            <person name="Sun C."/>
        </authorList>
    </citation>
    <scope>NUCLEOTIDE SEQUENCE [LARGE SCALE GENOMIC DNA]</scope>
</reference>
<dbReference type="EMBL" id="CM044705">
    <property type="protein sequence ID" value="KAI5661482.1"/>
    <property type="molecule type" value="Genomic_DNA"/>
</dbReference>
<evidence type="ECO:0000313" key="2">
    <source>
        <dbReference type="Proteomes" id="UP001060085"/>
    </source>
</evidence>
<accession>A0ACC0AKJ3</accession>
<evidence type="ECO:0000313" key="1">
    <source>
        <dbReference type="EMBL" id="KAI5661482.1"/>
    </source>
</evidence>